<dbReference type="InterPro" id="IPR012337">
    <property type="entry name" value="RNaseH-like_sf"/>
</dbReference>
<dbReference type="PANTHER" id="PTHR46889">
    <property type="entry name" value="TRANSPOSASE INSF FOR INSERTION SEQUENCE IS3B-RELATED"/>
    <property type="match status" value="1"/>
</dbReference>
<dbReference type="InterPro" id="IPR001584">
    <property type="entry name" value="Integrase_cat-core"/>
</dbReference>
<dbReference type="GO" id="GO:0003677">
    <property type="term" value="F:DNA binding"/>
    <property type="evidence" value="ECO:0007669"/>
    <property type="project" value="InterPro"/>
</dbReference>
<dbReference type="SUPFAM" id="SSF53098">
    <property type="entry name" value="Ribonuclease H-like"/>
    <property type="match status" value="1"/>
</dbReference>
<evidence type="ECO:0000259" key="3">
    <source>
        <dbReference type="PROSITE" id="PS50994"/>
    </source>
</evidence>
<sequence>MTRRQRRTFSADFKHDAASLVLDQGYSFAEACRAVDVHENTLRNWVQQLENERGGVTPKSKALSPEQQRIQELEARVDRLEREKSIFKKGYRSLDVRRPEIYALIDRLREHETTALVCSALVCSALGVGVSSYYERRKRRPQIEAKRRLLRARVKRLFIKTRNSAGTRTLVDMLKDEVIIMGRFKVGRLMKEQGLTSKQPGPHVYKTANVERPDIPNQLNREFDVDAPNKVWCGDITYIWTGSSWHYCAVVIDLFARRAIGWSMSPRPDAELAARALDMAYEMRGKPKGVMFHSDQGAQYGARKFRQRLWRYQMVQSMSRRGNCWDNSPMERVFRSLKSEWMPTTGYRSAVEAKRDVSYFLMNYYNWERPHQFNDGLPPAKAEKLTKKVSGFC</sequence>
<name>A0A432ZP87_9GAMM</name>
<dbReference type="EMBL" id="PIQG01000001">
    <property type="protein sequence ID" value="RUO79656.1"/>
    <property type="molecule type" value="Genomic_DNA"/>
</dbReference>
<dbReference type="InterPro" id="IPR025948">
    <property type="entry name" value="HTH-like_dom"/>
</dbReference>
<proteinExistence type="inferred from homology"/>
<dbReference type="OrthoDB" id="9810995at2"/>
<dbReference type="InterPro" id="IPR002514">
    <property type="entry name" value="Transposase_8"/>
</dbReference>
<dbReference type="GO" id="GO:0015074">
    <property type="term" value="P:DNA integration"/>
    <property type="evidence" value="ECO:0007669"/>
    <property type="project" value="InterPro"/>
</dbReference>
<dbReference type="PROSITE" id="PS50994">
    <property type="entry name" value="INTEGRASE"/>
    <property type="match status" value="1"/>
</dbReference>
<dbReference type="GO" id="GO:0006313">
    <property type="term" value="P:DNA transposition"/>
    <property type="evidence" value="ECO:0007669"/>
    <property type="project" value="InterPro"/>
</dbReference>
<dbReference type="GO" id="GO:0004803">
    <property type="term" value="F:transposase activity"/>
    <property type="evidence" value="ECO:0007669"/>
    <property type="project" value="InterPro"/>
</dbReference>
<dbReference type="InterPro" id="IPR009057">
    <property type="entry name" value="Homeodomain-like_sf"/>
</dbReference>
<evidence type="ECO:0000256" key="2">
    <source>
        <dbReference type="SAM" id="Coils"/>
    </source>
</evidence>
<keyword evidence="5" id="KW-1185">Reference proteome</keyword>
<protein>
    <submittedName>
        <fullName evidence="4">IS3 family transposase</fullName>
    </submittedName>
</protein>
<gene>
    <name evidence="4" type="ORF">CWI83_03970</name>
</gene>
<evidence type="ECO:0000256" key="1">
    <source>
        <dbReference type="ARBA" id="ARBA00009964"/>
    </source>
</evidence>
<evidence type="ECO:0000313" key="5">
    <source>
        <dbReference type="Proteomes" id="UP000288279"/>
    </source>
</evidence>
<dbReference type="InterPro" id="IPR048020">
    <property type="entry name" value="Transpos_IS3"/>
</dbReference>
<comment type="similarity">
    <text evidence="1">Belongs to the transposase 8 family.</text>
</comment>
<evidence type="ECO:0000313" key="4">
    <source>
        <dbReference type="EMBL" id="RUO79656.1"/>
    </source>
</evidence>
<reference evidence="4 5" key="1">
    <citation type="journal article" date="2011" name="Front. Microbiol.">
        <title>Genomic signatures of strain selection and enhancement in Bacillus atrophaeus var. globigii, a historical biowarfare simulant.</title>
        <authorList>
            <person name="Gibbons H.S."/>
            <person name="Broomall S.M."/>
            <person name="McNew L.A."/>
            <person name="Daligault H."/>
            <person name="Chapman C."/>
            <person name="Bruce D."/>
            <person name="Karavis M."/>
            <person name="Krepps M."/>
            <person name="McGregor P.A."/>
            <person name="Hong C."/>
            <person name="Park K.H."/>
            <person name="Akmal A."/>
            <person name="Feldman A."/>
            <person name="Lin J.S."/>
            <person name="Chang W.E."/>
            <person name="Higgs B.W."/>
            <person name="Demirev P."/>
            <person name="Lindquist J."/>
            <person name="Liem A."/>
            <person name="Fochler E."/>
            <person name="Read T.D."/>
            <person name="Tapia R."/>
            <person name="Johnson S."/>
            <person name="Bishop-Lilly K.A."/>
            <person name="Detter C."/>
            <person name="Han C."/>
            <person name="Sozhamannan S."/>
            <person name="Rosenzweig C.N."/>
            <person name="Skowronski E.W."/>
        </authorList>
    </citation>
    <scope>NUCLEOTIDE SEQUENCE [LARGE SCALE GENOMIC DNA]</scope>
    <source>
        <strain evidence="4 5">PIT1</strain>
    </source>
</reference>
<feature type="coiled-coil region" evidence="2">
    <location>
        <begin position="63"/>
        <end position="90"/>
    </location>
</feature>
<dbReference type="Gene3D" id="1.10.10.60">
    <property type="entry name" value="Homeodomain-like"/>
    <property type="match status" value="1"/>
</dbReference>
<dbReference type="Gene3D" id="3.30.420.10">
    <property type="entry name" value="Ribonuclease H-like superfamily/Ribonuclease H"/>
    <property type="match status" value="1"/>
</dbReference>
<feature type="domain" description="Integrase catalytic" evidence="3">
    <location>
        <begin position="224"/>
        <end position="386"/>
    </location>
</feature>
<comment type="caution">
    <text evidence="4">The sequence shown here is derived from an EMBL/GenBank/DDBJ whole genome shotgun (WGS) entry which is preliminary data.</text>
</comment>
<dbReference type="SUPFAM" id="SSF46689">
    <property type="entry name" value="Homeodomain-like"/>
    <property type="match status" value="1"/>
</dbReference>
<accession>A0A432ZP87</accession>
<dbReference type="PANTHER" id="PTHR46889:SF4">
    <property type="entry name" value="TRANSPOSASE INSO FOR INSERTION SEQUENCE ELEMENT IS911B-RELATED"/>
    <property type="match status" value="1"/>
</dbReference>
<dbReference type="Pfam" id="PF01527">
    <property type="entry name" value="HTH_Tnp_1"/>
    <property type="match status" value="1"/>
</dbReference>
<keyword evidence="2" id="KW-0175">Coiled coil</keyword>
<dbReference type="Proteomes" id="UP000288279">
    <property type="component" value="Unassembled WGS sequence"/>
</dbReference>
<dbReference type="AlphaFoldDB" id="A0A432ZP87"/>
<dbReference type="Pfam" id="PF00665">
    <property type="entry name" value="rve"/>
    <property type="match status" value="1"/>
</dbReference>
<dbReference type="Pfam" id="PF13276">
    <property type="entry name" value="HTH_21"/>
    <property type="match status" value="1"/>
</dbReference>
<dbReference type="NCBIfam" id="NF033516">
    <property type="entry name" value="transpos_IS3"/>
    <property type="match status" value="1"/>
</dbReference>
<organism evidence="4 5">
    <name type="scientific">Pseudidiomarina taiwanensis</name>
    <dbReference type="NCBI Taxonomy" id="337250"/>
    <lineage>
        <taxon>Bacteria</taxon>
        <taxon>Pseudomonadati</taxon>
        <taxon>Pseudomonadota</taxon>
        <taxon>Gammaproteobacteria</taxon>
        <taxon>Alteromonadales</taxon>
        <taxon>Idiomarinaceae</taxon>
        <taxon>Pseudidiomarina</taxon>
    </lineage>
</organism>
<dbReference type="InterPro" id="IPR036397">
    <property type="entry name" value="RNaseH_sf"/>
</dbReference>
<dbReference type="InterPro" id="IPR050900">
    <property type="entry name" value="Transposase_IS3/IS150/IS904"/>
</dbReference>